<keyword evidence="3" id="KW-1003">Cell membrane</keyword>
<dbReference type="RefSeq" id="WP_350402742.1">
    <property type="nucleotide sequence ID" value="NZ_JBELOE010000265.1"/>
</dbReference>
<name>A0ABV1RL53_9ALTE</name>
<evidence type="ECO:0000256" key="8">
    <source>
        <dbReference type="SAM" id="Phobius"/>
    </source>
</evidence>
<proteinExistence type="inferred from homology"/>
<evidence type="ECO:0000313" key="9">
    <source>
        <dbReference type="EMBL" id="MER2493671.1"/>
    </source>
</evidence>
<sequence>MKKSMRAKRLAKHHKRIAASSKLNLVSLMDIFTILVFFLIVNQSEVRVLQNNKEINLPASVAQTLPKENLVISIFSGKVIVQEKLIWQQTAQQDLTSTLKSELQYQANRSKPLTETQTEKGRSVTIIGDASLPYSLLKQIMAVCAETGYRDMSLAVEQVVQNKQGAT</sequence>
<accession>A0ABV1RL53</accession>
<protein>
    <submittedName>
        <fullName evidence="9">Biopolymer transporter ExbD</fullName>
    </submittedName>
</protein>
<evidence type="ECO:0000256" key="5">
    <source>
        <dbReference type="ARBA" id="ARBA00022989"/>
    </source>
</evidence>
<evidence type="ECO:0000256" key="3">
    <source>
        <dbReference type="ARBA" id="ARBA00022475"/>
    </source>
</evidence>
<dbReference type="Pfam" id="PF02472">
    <property type="entry name" value="ExbD"/>
    <property type="match status" value="1"/>
</dbReference>
<keyword evidence="7" id="KW-0813">Transport</keyword>
<comment type="similarity">
    <text evidence="2 7">Belongs to the ExbD/TolR family.</text>
</comment>
<organism evidence="9 10">
    <name type="scientific">Catenovulum sediminis</name>
    <dbReference type="NCBI Taxonomy" id="1740262"/>
    <lineage>
        <taxon>Bacteria</taxon>
        <taxon>Pseudomonadati</taxon>
        <taxon>Pseudomonadota</taxon>
        <taxon>Gammaproteobacteria</taxon>
        <taxon>Alteromonadales</taxon>
        <taxon>Alteromonadaceae</taxon>
        <taxon>Catenovulum</taxon>
    </lineage>
</organism>
<keyword evidence="5 8" id="KW-1133">Transmembrane helix</keyword>
<evidence type="ECO:0000256" key="4">
    <source>
        <dbReference type="ARBA" id="ARBA00022692"/>
    </source>
</evidence>
<evidence type="ECO:0000256" key="7">
    <source>
        <dbReference type="RuleBase" id="RU003879"/>
    </source>
</evidence>
<keyword evidence="7" id="KW-0653">Protein transport</keyword>
<evidence type="ECO:0000256" key="2">
    <source>
        <dbReference type="ARBA" id="ARBA00005811"/>
    </source>
</evidence>
<evidence type="ECO:0000256" key="1">
    <source>
        <dbReference type="ARBA" id="ARBA00004162"/>
    </source>
</evidence>
<comment type="caution">
    <text evidence="9">The sequence shown here is derived from an EMBL/GenBank/DDBJ whole genome shotgun (WGS) entry which is preliminary data.</text>
</comment>
<keyword evidence="4 7" id="KW-0812">Transmembrane</keyword>
<dbReference type="InterPro" id="IPR003400">
    <property type="entry name" value="ExbD"/>
</dbReference>
<gene>
    <name evidence="9" type="ORF">ABS311_17465</name>
</gene>
<feature type="transmembrane region" description="Helical" evidence="8">
    <location>
        <begin position="21"/>
        <end position="41"/>
    </location>
</feature>
<dbReference type="Proteomes" id="UP001467690">
    <property type="component" value="Unassembled WGS sequence"/>
</dbReference>
<keyword evidence="6 8" id="KW-0472">Membrane</keyword>
<comment type="subcellular location">
    <subcellularLocation>
        <location evidence="1">Cell membrane</location>
        <topology evidence="1">Single-pass membrane protein</topology>
    </subcellularLocation>
    <subcellularLocation>
        <location evidence="7">Cell membrane</location>
        <topology evidence="7">Single-pass type II membrane protein</topology>
    </subcellularLocation>
</comment>
<evidence type="ECO:0000256" key="6">
    <source>
        <dbReference type="ARBA" id="ARBA00023136"/>
    </source>
</evidence>
<evidence type="ECO:0000313" key="10">
    <source>
        <dbReference type="Proteomes" id="UP001467690"/>
    </source>
</evidence>
<reference evidence="9 10" key="1">
    <citation type="submission" date="2024-06" db="EMBL/GenBank/DDBJ databases">
        <authorList>
            <person name="Chen R.Y."/>
        </authorList>
    </citation>
    <scope>NUCLEOTIDE SEQUENCE [LARGE SCALE GENOMIC DNA]</scope>
    <source>
        <strain evidence="9 10">D2</strain>
    </source>
</reference>
<keyword evidence="10" id="KW-1185">Reference proteome</keyword>
<dbReference type="EMBL" id="JBELOE010000265">
    <property type="protein sequence ID" value="MER2493671.1"/>
    <property type="molecule type" value="Genomic_DNA"/>
</dbReference>